<dbReference type="OrthoDB" id="34624at2"/>
<name>A0A4P6YU67_9LACO</name>
<dbReference type="Gene3D" id="1.25.40.400">
    <property type="match status" value="1"/>
</dbReference>
<accession>A0A4P6YU67</accession>
<keyword evidence="3" id="KW-1185">Reference proteome</keyword>
<dbReference type="KEGG" id="wei:EQG49_07175"/>
<sequence length="313" mass="36557">MYSTIQNTSYNISCHMRHEMFKRGLFMDNIIGLVLKNIREQRGLSLVDMAGDIISPSYLSKVEHGTNQITFHNLLALLNKNNISLVEFMYQYDKHVDTYEVTMSHSLKTAHDSQNIKQLQLYKHQLLEKWNSTSNNNFYNQYLIAKTLLADFHEDNLTTDDIDYIHNYLFKIEHWSYYEYYFFSNTLSQLPPNVVLTLAKDLILKSNIDVAEKTKGLISTILLNIAITGIYQLDFELVHLVLEPAKQYTFNSNNYQHRVILMYIEALNEIHAGFVDTGSKKALKSVEMMRFIGEEPIANAYEAYYKIFLEKIL</sequence>
<dbReference type="Pfam" id="PF01381">
    <property type="entry name" value="HTH_3"/>
    <property type="match status" value="1"/>
</dbReference>
<evidence type="ECO:0000259" key="1">
    <source>
        <dbReference type="PROSITE" id="PS50943"/>
    </source>
</evidence>
<evidence type="ECO:0000313" key="2">
    <source>
        <dbReference type="EMBL" id="QBO36256.1"/>
    </source>
</evidence>
<dbReference type="Pfam" id="PF21259">
    <property type="entry name" value="Rgg_C"/>
    <property type="match status" value="1"/>
</dbReference>
<dbReference type="PANTHER" id="PTHR37038">
    <property type="entry name" value="TRANSCRIPTIONAL REGULATOR-RELATED"/>
    <property type="match status" value="1"/>
</dbReference>
<dbReference type="PANTHER" id="PTHR37038:SF12">
    <property type="entry name" value="TRANSCRIPTIONAL REGULATOR"/>
    <property type="match status" value="1"/>
</dbReference>
<dbReference type="CDD" id="cd00093">
    <property type="entry name" value="HTH_XRE"/>
    <property type="match status" value="1"/>
</dbReference>
<reference evidence="3" key="1">
    <citation type="submission" date="2019-03" db="EMBL/GenBank/DDBJ databases">
        <title>Weissella sp. 26KH-42 Genome sequencing.</title>
        <authorList>
            <person name="Heo J."/>
            <person name="Kim S.-J."/>
            <person name="Kim J.-S."/>
            <person name="Hong S.-B."/>
            <person name="Kwon S.-W."/>
        </authorList>
    </citation>
    <scope>NUCLEOTIDE SEQUENCE [LARGE SCALE GENOMIC DNA]</scope>
    <source>
        <strain evidence="3">26KH-42</strain>
    </source>
</reference>
<organism evidence="2 3">
    <name type="scientific">Periweissella cryptocerci</name>
    <dbReference type="NCBI Taxonomy" id="2506420"/>
    <lineage>
        <taxon>Bacteria</taxon>
        <taxon>Bacillati</taxon>
        <taxon>Bacillota</taxon>
        <taxon>Bacilli</taxon>
        <taxon>Lactobacillales</taxon>
        <taxon>Lactobacillaceae</taxon>
        <taxon>Periweissella</taxon>
    </lineage>
</organism>
<dbReference type="InterPro" id="IPR010982">
    <property type="entry name" value="Lambda_DNA-bd_dom_sf"/>
</dbReference>
<dbReference type="SUPFAM" id="SSF47413">
    <property type="entry name" value="lambda repressor-like DNA-binding domains"/>
    <property type="match status" value="1"/>
</dbReference>
<proteinExistence type="predicted"/>
<dbReference type="InterPro" id="IPR053163">
    <property type="entry name" value="HTH-type_regulator_Rgg"/>
</dbReference>
<dbReference type="EMBL" id="CP037940">
    <property type="protein sequence ID" value="QBO36256.1"/>
    <property type="molecule type" value="Genomic_DNA"/>
</dbReference>
<dbReference type="SMART" id="SM00530">
    <property type="entry name" value="HTH_XRE"/>
    <property type="match status" value="1"/>
</dbReference>
<dbReference type="GO" id="GO:0003677">
    <property type="term" value="F:DNA binding"/>
    <property type="evidence" value="ECO:0007669"/>
    <property type="project" value="InterPro"/>
</dbReference>
<dbReference type="Proteomes" id="UP000292886">
    <property type="component" value="Chromosome"/>
</dbReference>
<evidence type="ECO:0000313" key="3">
    <source>
        <dbReference type="Proteomes" id="UP000292886"/>
    </source>
</evidence>
<protein>
    <submittedName>
        <fullName evidence="2">Helix-turn-helix domain-containing protein</fullName>
    </submittedName>
</protein>
<dbReference type="InterPro" id="IPR001387">
    <property type="entry name" value="Cro/C1-type_HTH"/>
</dbReference>
<dbReference type="AlphaFoldDB" id="A0A4P6YU67"/>
<dbReference type="NCBIfam" id="TIGR01716">
    <property type="entry name" value="RGG_Cterm"/>
    <property type="match status" value="1"/>
</dbReference>
<dbReference type="InterPro" id="IPR010057">
    <property type="entry name" value="Transcription_activator_Rgg_C"/>
</dbReference>
<gene>
    <name evidence="2" type="ORF">EQG49_07175</name>
</gene>
<feature type="domain" description="HTH cro/C1-type" evidence="1">
    <location>
        <begin position="35"/>
        <end position="88"/>
    </location>
</feature>
<dbReference type="Gene3D" id="1.10.260.40">
    <property type="entry name" value="lambda repressor-like DNA-binding domains"/>
    <property type="match status" value="1"/>
</dbReference>
<dbReference type="PROSITE" id="PS50943">
    <property type="entry name" value="HTH_CROC1"/>
    <property type="match status" value="1"/>
</dbReference>